<dbReference type="EMBL" id="CAKOGP040002202">
    <property type="protein sequence ID" value="CAJ1964835.1"/>
    <property type="molecule type" value="Genomic_DNA"/>
</dbReference>
<dbReference type="PRINTS" id="PR01217">
    <property type="entry name" value="PRICHEXTENSN"/>
</dbReference>
<feature type="compositionally biased region" description="Pro residues" evidence="1">
    <location>
        <begin position="356"/>
        <end position="409"/>
    </location>
</feature>
<accession>A0AAD2G6H4</accession>
<feature type="compositionally biased region" description="Low complexity" evidence="1">
    <location>
        <begin position="420"/>
        <end position="457"/>
    </location>
</feature>
<organism evidence="2 3">
    <name type="scientific">Cylindrotheca closterium</name>
    <dbReference type="NCBI Taxonomy" id="2856"/>
    <lineage>
        <taxon>Eukaryota</taxon>
        <taxon>Sar</taxon>
        <taxon>Stramenopiles</taxon>
        <taxon>Ochrophyta</taxon>
        <taxon>Bacillariophyta</taxon>
        <taxon>Bacillariophyceae</taxon>
        <taxon>Bacillariophycidae</taxon>
        <taxon>Bacillariales</taxon>
        <taxon>Bacillariaceae</taxon>
        <taxon>Cylindrotheca</taxon>
    </lineage>
</organism>
<gene>
    <name evidence="2" type="ORF">CYCCA115_LOCUS20817</name>
</gene>
<name>A0AAD2G6H4_9STRA</name>
<evidence type="ECO:0000313" key="2">
    <source>
        <dbReference type="EMBL" id="CAJ1964835.1"/>
    </source>
</evidence>
<dbReference type="AlphaFoldDB" id="A0AAD2G6H4"/>
<protein>
    <submittedName>
        <fullName evidence="2">Uncharacterized protein</fullName>
    </submittedName>
</protein>
<feature type="region of interest" description="Disordered" evidence="1">
    <location>
        <begin position="335"/>
        <end position="457"/>
    </location>
</feature>
<proteinExistence type="predicted"/>
<evidence type="ECO:0000313" key="3">
    <source>
        <dbReference type="Proteomes" id="UP001295423"/>
    </source>
</evidence>
<dbReference type="SUPFAM" id="SSF82171">
    <property type="entry name" value="DPP6 N-terminal domain-like"/>
    <property type="match status" value="1"/>
</dbReference>
<evidence type="ECO:0000256" key="1">
    <source>
        <dbReference type="SAM" id="MobiDB-lite"/>
    </source>
</evidence>
<sequence length="502" mass="55573">MACPIIQRVDHSTRLEIRDPFNPNDNWNEISGIAVSPTQTGPSGAPVIFGHNDGPSSKMVFAAWDSGTGQRLKTINLESNSRLPLFHQDWEDMTIGPCGPNTNESCLYLADTGDNRAQVSGSNTQRNGRPYTIYKIREPQLHKISDNVVLRAQDNVSVLQFDYRHSSSPSRYANCEAMFVDHAGWGGEVGDLYLVTKWNQDVSRTYNRLFKIPASAWPSGFGHVRGYQPFVVGEYSGNARGSFYRYEWTGADMSRDGTTIALTWTDETHVFQRCPGESVGDAVARREVYSCVQYRNPTAGANPGNQYEAVAFSPNGNRMFNLAESLDPPKIIHVDLEYPSNNGRSQRCAPRSTPRPTKPPTRPPTRLPTPPPTREPTRPPTPPPTRPPTLPPTPPPTREPTPRPTPVPSSLPSEGPSWNPSDLPSLSPSDVPSDMPSMVPSDIPSMVPSDVPSMRPSRQLDFETSFQLPERNREEVSRGFGTGPDVQLIMMLALIVMLVLLR</sequence>
<dbReference type="Proteomes" id="UP001295423">
    <property type="component" value="Unassembled WGS sequence"/>
</dbReference>
<keyword evidence="3" id="KW-1185">Reference proteome</keyword>
<reference evidence="2" key="1">
    <citation type="submission" date="2023-08" db="EMBL/GenBank/DDBJ databases">
        <authorList>
            <person name="Audoor S."/>
            <person name="Bilcke G."/>
        </authorList>
    </citation>
    <scope>NUCLEOTIDE SEQUENCE</scope>
</reference>
<comment type="caution">
    <text evidence="2">The sequence shown here is derived from an EMBL/GenBank/DDBJ whole genome shotgun (WGS) entry which is preliminary data.</text>
</comment>